<dbReference type="Proteomes" id="UP000287605">
    <property type="component" value="Unassembled WGS sequence"/>
</dbReference>
<dbReference type="OrthoDB" id="2962597at2"/>
<accession>A0A430AVU3</accession>
<name>A0A430AVU3_9ENTE</name>
<protein>
    <submittedName>
        <fullName evidence="1">Uncharacterized protein</fullName>
    </submittedName>
</protein>
<reference evidence="1 2" key="1">
    <citation type="submission" date="2017-05" db="EMBL/GenBank/DDBJ databases">
        <title>Vagococcus spp. assemblies.</title>
        <authorList>
            <person name="Gulvik C.A."/>
        </authorList>
    </citation>
    <scope>NUCLEOTIDE SEQUENCE [LARGE SCALE GENOMIC DNA]</scope>
    <source>
        <strain evidence="1 2">CCUG 51432</strain>
    </source>
</reference>
<proteinExistence type="predicted"/>
<dbReference type="RefSeq" id="WP_126808523.1">
    <property type="nucleotide sequence ID" value="NZ_NGKA01000008.1"/>
</dbReference>
<organism evidence="1 2">
    <name type="scientific">Vagococcus elongatus</name>
    <dbReference type="NCBI Taxonomy" id="180344"/>
    <lineage>
        <taxon>Bacteria</taxon>
        <taxon>Bacillati</taxon>
        <taxon>Bacillota</taxon>
        <taxon>Bacilli</taxon>
        <taxon>Lactobacillales</taxon>
        <taxon>Enterococcaceae</taxon>
        <taxon>Vagococcus</taxon>
    </lineage>
</organism>
<keyword evidence="2" id="KW-1185">Reference proteome</keyword>
<gene>
    <name evidence="1" type="ORF">CBF29_06140</name>
</gene>
<dbReference type="AlphaFoldDB" id="A0A430AVU3"/>
<evidence type="ECO:0000313" key="1">
    <source>
        <dbReference type="EMBL" id="RSU12177.1"/>
    </source>
</evidence>
<evidence type="ECO:0000313" key="2">
    <source>
        <dbReference type="Proteomes" id="UP000287605"/>
    </source>
</evidence>
<sequence length="181" mass="20402">MTRKRIDKDTEITVMSTVRNGSFHYSNKTGTVVIDLQENGDDDFIDFASLKQMSSRSKSILGDFELLITGVEDDDLTIEDVVRELRLDDGYKELASITGSKDMLIEQENVEKFLVECESEDLEKIMNSKKSKIGKFLIREAVYLHKEGILNDFNKMNIVAEAAGIKSDDVSSFWADVASSK</sequence>
<comment type="caution">
    <text evidence="1">The sequence shown here is derived from an EMBL/GenBank/DDBJ whole genome shotgun (WGS) entry which is preliminary data.</text>
</comment>
<dbReference type="EMBL" id="NGKA01000008">
    <property type="protein sequence ID" value="RSU12177.1"/>
    <property type="molecule type" value="Genomic_DNA"/>
</dbReference>